<keyword evidence="8" id="KW-1185">Reference proteome</keyword>
<protein>
    <recommendedName>
        <fullName evidence="2">Histone-lysine N-methyltransferase, H3 lysine-79 specific</fullName>
        <ecNumber evidence="1">2.1.1.360</ecNumber>
    </recommendedName>
    <alternativeName>
        <fullName evidence="4">Histone H3-K79 methyltransferase</fullName>
    </alternativeName>
</protein>
<dbReference type="Pfam" id="PF08123">
    <property type="entry name" value="DOT1"/>
    <property type="match status" value="1"/>
</dbReference>
<dbReference type="InterPro" id="IPR025789">
    <property type="entry name" value="DOT1_dom"/>
</dbReference>
<dbReference type="GO" id="GO:0140956">
    <property type="term" value="F:histone H3K79 trimethyltransferase activity"/>
    <property type="evidence" value="ECO:0007669"/>
    <property type="project" value="UniProtKB-EC"/>
</dbReference>
<dbReference type="InterPro" id="IPR030445">
    <property type="entry name" value="H3-K79_meTrfase"/>
</dbReference>
<comment type="catalytic activity">
    <reaction evidence="5">
        <text>L-lysyl(79)-[histone H3] + 3 S-adenosyl-L-methionine = N(6),N(6),N(6)-trimethyl-L-lysyl(79)-[histone H3] + 3 S-adenosyl-L-homocysteine + 3 H(+)</text>
        <dbReference type="Rhea" id="RHEA:60328"/>
        <dbReference type="Rhea" id="RHEA-COMP:15549"/>
        <dbReference type="Rhea" id="RHEA-COMP:15552"/>
        <dbReference type="ChEBI" id="CHEBI:15378"/>
        <dbReference type="ChEBI" id="CHEBI:29969"/>
        <dbReference type="ChEBI" id="CHEBI:57856"/>
        <dbReference type="ChEBI" id="CHEBI:59789"/>
        <dbReference type="ChEBI" id="CHEBI:61961"/>
        <dbReference type="EC" id="2.1.1.360"/>
    </reaction>
</comment>
<evidence type="ECO:0000256" key="2">
    <source>
        <dbReference type="ARBA" id="ARBA00020987"/>
    </source>
</evidence>
<dbReference type="Proteomes" id="UP001162131">
    <property type="component" value="Unassembled WGS sequence"/>
</dbReference>
<dbReference type="Gene3D" id="3.40.50.150">
    <property type="entry name" value="Vaccinia Virus protein VP39"/>
    <property type="match status" value="1"/>
</dbReference>
<evidence type="ECO:0000256" key="4">
    <source>
        <dbReference type="ARBA" id="ARBA00029821"/>
    </source>
</evidence>
<keyword evidence="3" id="KW-0156">Chromatin regulator</keyword>
<dbReference type="SUPFAM" id="SSF53335">
    <property type="entry name" value="S-adenosyl-L-methionine-dependent methyltransferases"/>
    <property type="match status" value="1"/>
</dbReference>
<dbReference type="PANTHER" id="PTHR21451">
    <property type="entry name" value="HISTONE H3 METHYLTRANSFERASE"/>
    <property type="match status" value="1"/>
</dbReference>
<proteinExistence type="predicted"/>
<dbReference type="GO" id="GO:0051726">
    <property type="term" value="P:regulation of cell cycle"/>
    <property type="evidence" value="ECO:0007669"/>
    <property type="project" value="InterPro"/>
</dbReference>
<evidence type="ECO:0000313" key="8">
    <source>
        <dbReference type="Proteomes" id="UP001162131"/>
    </source>
</evidence>
<sequence>MDFLNESDNPYILSDESKLELNRRGAIFNQIVGDWTYEIAKNASKAERTSCSIKSSTFVYGEIDFYSIGEVFETIKNRYGGIPSGGVFYDLGSGSGKCVIAAALLHNFQKCVGLELLHSLYDISLNMKEKYDEIIGRSEACHAEVIFENVDMFERGWADADFIFANSTCYSPDMMRRISDFPVKIGTWILTTSWVLESSKWTVHETITKKMSWGEATVYIQQKISN</sequence>
<organism evidence="7 8">
    <name type="scientific">Blepharisma stoltei</name>
    <dbReference type="NCBI Taxonomy" id="1481888"/>
    <lineage>
        <taxon>Eukaryota</taxon>
        <taxon>Sar</taxon>
        <taxon>Alveolata</taxon>
        <taxon>Ciliophora</taxon>
        <taxon>Postciliodesmatophora</taxon>
        <taxon>Heterotrichea</taxon>
        <taxon>Heterotrichida</taxon>
        <taxon>Blepharismidae</taxon>
        <taxon>Blepharisma</taxon>
    </lineage>
</organism>
<dbReference type="AlphaFoldDB" id="A0AAU9JQS4"/>
<feature type="domain" description="DOT1" evidence="6">
    <location>
        <begin position="55"/>
        <end position="199"/>
    </location>
</feature>
<comment type="caution">
    <text evidence="7">The sequence shown here is derived from an EMBL/GenBank/DDBJ whole genome shotgun (WGS) entry which is preliminary data.</text>
</comment>
<accession>A0AAU9JQS4</accession>
<evidence type="ECO:0000256" key="1">
    <source>
        <dbReference type="ARBA" id="ARBA00012190"/>
    </source>
</evidence>
<name>A0AAU9JQS4_9CILI</name>
<gene>
    <name evidence="7" type="ORF">BSTOLATCC_MIC45790</name>
</gene>
<dbReference type="PANTHER" id="PTHR21451:SF19">
    <property type="entry name" value="ACTIVATED IN BLOCKED UNFOLDED PROTEIN RESPONSE"/>
    <property type="match status" value="1"/>
</dbReference>
<dbReference type="InterPro" id="IPR029063">
    <property type="entry name" value="SAM-dependent_MTases_sf"/>
</dbReference>
<evidence type="ECO:0000313" key="7">
    <source>
        <dbReference type="EMBL" id="CAG9328336.1"/>
    </source>
</evidence>
<dbReference type="EMBL" id="CAJZBQ010000045">
    <property type="protein sequence ID" value="CAG9328336.1"/>
    <property type="molecule type" value="Genomic_DNA"/>
</dbReference>
<evidence type="ECO:0000256" key="3">
    <source>
        <dbReference type="ARBA" id="ARBA00022853"/>
    </source>
</evidence>
<dbReference type="EC" id="2.1.1.360" evidence="1"/>
<evidence type="ECO:0000259" key="6">
    <source>
        <dbReference type="Pfam" id="PF08123"/>
    </source>
</evidence>
<reference evidence="7" key="1">
    <citation type="submission" date="2021-09" db="EMBL/GenBank/DDBJ databases">
        <authorList>
            <consortium name="AG Swart"/>
            <person name="Singh M."/>
            <person name="Singh A."/>
            <person name="Seah K."/>
            <person name="Emmerich C."/>
        </authorList>
    </citation>
    <scope>NUCLEOTIDE SEQUENCE</scope>
    <source>
        <strain evidence="7">ATCC30299</strain>
    </source>
</reference>
<evidence type="ECO:0000256" key="5">
    <source>
        <dbReference type="ARBA" id="ARBA00047770"/>
    </source>
</evidence>